<protein>
    <submittedName>
        <fullName evidence="1">Uncharacterized protein</fullName>
    </submittedName>
</protein>
<keyword evidence="2" id="KW-1185">Reference proteome</keyword>
<evidence type="ECO:0000313" key="1">
    <source>
        <dbReference type="EMBL" id="GLK11700.1"/>
    </source>
</evidence>
<gene>
    <name evidence="1" type="ORF">GCM10017600_51070</name>
</gene>
<proteinExistence type="predicted"/>
<reference evidence="1" key="1">
    <citation type="journal article" date="2014" name="Int. J. Syst. Evol. Microbiol.">
        <title>Complete genome sequence of Corynebacterium casei LMG S-19264T (=DSM 44701T), isolated from a smear-ripened cheese.</title>
        <authorList>
            <consortium name="US DOE Joint Genome Institute (JGI-PGF)"/>
            <person name="Walter F."/>
            <person name="Albersmeier A."/>
            <person name="Kalinowski J."/>
            <person name="Ruckert C."/>
        </authorList>
    </citation>
    <scope>NUCLEOTIDE SEQUENCE</scope>
    <source>
        <strain evidence="1">VKM Ac-2007</strain>
    </source>
</reference>
<organism evidence="1 2">
    <name type="scientific">Streptosporangium carneum</name>
    <dbReference type="NCBI Taxonomy" id="47481"/>
    <lineage>
        <taxon>Bacteria</taxon>
        <taxon>Bacillati</taxon>
        <taxon>Actinomycetota</taxon>
        <taxon>Actinomycetes</taxon>
        <taxon>Streptosporangiales</taxon>
        <taxon>Streptosporangiaceae</taxon>
        <taxon>Streptosporangium</taxon>
    </lineage>
</organism>
<sequence>MSGDRYSRRMRALTAFAGGIVAVAALTPIASAYAINVTNGSGAAQSYTHGNNVVRLLNHCWATNPCHVYNEYYRSAAPGTKRSYELYGPENGPWQNYVDSNTGSTVTSLRACETISAWPDDCSAWG</sequence>
<dbReference type="Proteomes" id="UP001143474">
    <property type="component" value="Unassembled WGS sequence"/>
</dbReference>
<comment type="caution">
    <text evidence="1">The sequence shown here is derived from an EMBL/GenBank/DDBJ whole genome shotgun (WGS) entry which is preliminary data.</text>
</comment>
<dbReference type="AlphaFoldDB" id="A0A9W6I430"/>
<evidence type="ECO:0000313" key="2">
    <source>
        <dbReference type="Proteomes" id="UP001143474"/>
    </source>
</evidence>
<dbReference type="EMBL" id="BSEV01000012">
    <property type="protein sequence ID" value="GLK11700.1"/>
    <property type="molecule type" value="Genomic_DNA"/>
</dbReference>
<accession>A0A9W6I430</accession>
<name>A0A9W6I430_9ACTN</name>
<reference evidence="1" key="2">
    <citation type="submission" date="2023-01" db="EMBL/GenBank/DDBJ databases">
        <authorList>
            <person name="Sun Q."/>
            <person name="Evtushenko L."/>
        </authorList>
    </citation>
    <scope>NUCLEOTIDE SEQUENCE</scope>
    <source>
        <strain evidence="1">VKM Ac-2007</strain>
    </source>
</reference>